<dbReference type="PANTHER" id="PTHR23535:SF2">
    <property type="entry name" value="SUGAR EFFLUX TRANSPORTER A-RELATED"/>
    <property type="match status" value="1"/>
</dbReference>
<sequence>MILDATRLRLILLSLAMGLAGAAIMPVMSTHLAVNLHIEPMWIGVLFAANTLSGVLVSHWLAKQSDAGLSRIGIIRVCVSISFVASIGLGLAEQYWLLLITGMLMFGAVSPVQPQLFALAREQVGDADATLFQSLLRATFSLSWIIGPPLAYLLFARIGFLGLTLICALIFLLTRLNVASIQDAPLPAVRTEPQPTDSRLKWMILAIAATFASNNMYIVYMPIYSYDSLQLAAVVPGFLMGAAAGLEIPIMIGAGIFAGRWRLFSPLKLAAGCGLLFYLGVYWSDSLVPLVLLQIFNGAFIGVMAGLGISVFQALMQGRMGMASTLYSNAIKVGSLVGALLGGAVAQWLSIQAVFGVCALMALVALLALVKASAGNRS</sequence>
<dbReference type="Gene3D" id="1.20.1250.20">
    <property type="entry name" value="MFS general substrate transporter like domains"/>
    <property type="match status" value="2"/>
</dbReference>
<keyword evidence="2" id="KW-0813">Transport</keyword>
<dbReference type="PANTHER" id="PTHR23535">
    <property type="entry name" value="SUGAR EFFLUX TRANSPORTER A-RELATED"/>
    <property type="match status" value="1"/>
</dbReference>
<evidence type="ECO:0000313" key="10">
    <source>
        <dbReference type="Proteomes" id="UP000229757"/>
    </source>
</evidence>
<dbReference type="InterPro" id="IPR036259">
    <property type="entry name" value="MFS_trans_sf"/>
</dbReference>
<accession>A0A2K8KUM2</accession>
<keyword evidence="5 8" id="KW-0812">Transmembrane</keyword>
<reference evidence="9 10" key="1">
    <citation type="journal article" date="2017" name="Environ. Microbiol.">
        <title>Genomic and physiological analyses of 'Reinekea forsetii' reveal a versatile opportunistic lifestyle during spring algae blooms.</title>
        <authorList>
            <person name="Avci B."/>
            <person name="Hahnke R.L."/>
            <person name="Chafee M."/>
            <person name="Fischer T."/>
            <person name="Gruber-Vodicka H."/>
            <person name="Tegetmeyer H.E."/>
            <person name="Harder J."/>
            <person name="Fuchs B.M."/>
            <person name="Amann R.I."/>
            <person name="Teeling H."/>
        </authorList>
    </citation>
    <scope>NUCLEOTIDE SEQUENCE [LARGE SCALE GENOMIC DNA]</scope>
    <source>
        <strain evidence="9 10">Hel1_31_D35</strain>
    </source>
</reference>
<dbReference type="SUPFAM" id="SSF103473">
    <property type="entry name" value="MFS general substrate transporter"/>
    <property type="match status" value="1"/>
</dbReference>
<organism evidence="9 10">
    <name type="scientific">Reinekea forsetii</name>
    <dbReference type="NCBI Taxonomy" id="1336806"/>
    <lineage>
        <taxon>Bacteria</taxon>
        <taxon>Pseudomonadati</taxon>
        <taxon>Pseudomonadota</taxon>
        <taxon>Gammaproteobacteria</taxon>
        <taxon>Oceanospirillales</taxon>
        <taxon>Saccharospirillaceae</taxon>
        <taxon>Reinekea</taxon>
    </lineage>
</organism>
<protein>
    <submittedName>
        <fullName evidence="9">Lactose/glucose:proton efflux pump, MFS family</fullName>
    </submittedName>
</protein>
<dbReference type="GO" id="GO:0005886">
    <property type="term" value="C:plasma membrane"/>
    <property type="evidence" value="ECO:0007669"/>
    <property type="project" value="UniProtKB-SubCell"/>
</dbReference>
<dbReference type="CDD" id="cd17471">
    <property type="entry name" value="MFS_Set"/>
    <property type="match status" value="1"/>
</dbReference>
<keyword evidence="3" id="KW-1003">Cell membrane</keyword>
<evidence type="ECO:0000256" key="8">
    <source>
        <dbReference type="SAM" id="Phobius"/>
    </source>
</evidence>
<gene>
    <name evidence="9" type="ORF">REIFOR_03327</name>
</gene>
<feature type="transmembrane region" description="Helical" evidence="8">
    <location>
        <begin position="290"/>
        <end position="314"/>
    </location>
</feature>
<dbReference type="Pfam" id="PF07690">
    <property type="entry name" value="MFS_1"/>
    <property type="match status" value="1"/>
</dbReference>
<dbReference type="EMBL" id="CP011797">
    <property type="protein sequence ID" value="ATX78430.1"/>
    <property type="molecule type" value="Genomic_DNA"/>
</dbReference>
<dbReference type="KEGG" id="rfo:REIFOR_03327"/>
<feature type="transmembrane region" description="Helical" evidence="8">
    <location>
        <begin position="326"/>
        <end position="345"/>
    </location>
</feature>
<feature type="transmembrane region" description="Helical" evidence="8">
    <location>
        <begin position="229"/>
        <end position="254"/>
    </location>
</feature>
<keyword evidence="4" id="KW-0762">Sugar transport</keyword>
<feature type="transmembrane region" description="Helical" evidence="8">
    <location>
        <begin position="266"/>
        <end position="284"/>
    </location>
</feature>
<name>A0A2K8KUM2_9GAMM</name>
<dbReference type="GO" id="GO:0022857">
    <property type="term" value="F:transmembrane transporter activity"/>
    <property type="evidence" value="ECO:0007669"/>
    <property type="project" value="InterPro"/>
</dbReference>
<keyword evidence="6 8" id="KW-1133">Transmembrane helix</keyword>
<evidence type="ECO:0000256" key="3">
    <source>
        <dbReference type="ARBA" id="ARBA00022475"/>
    </source>
</evidence>
<comment type="subcellular location">
    <subcellularLocation>
        <location evidence="1">Cell membrane</location>
        <topology evidence="1">Multi-pass membrane protein</topology>
    </subcellularLocation>
</comment>
<feature type="transmembrane region" description="Helical" evidence="8">
    <location>
        <begin position="202"/>
        <end position="223"/>
    </location>
</feature>
<keyword evidence="10" id="KW-1185">Reference proteome</keyword>
<evidence type="ECO:0000313" key="9">
    <source>
        <dbReference type="EMBL" id="ATX78430.1"/>
    </source>
</evidence>
<dbReference type="InterPro" id="IPR011701">
    <property type="entry name" value="MFS"/>
</dbReference>
<evidence type="ECO:0000256" key="4">
    <source>
        <dbReference type="ARBA" id="ARBA00022597"/>
    </source>
</evidence>
<evidence type="ECO:0000256" key="1">
    <source>
        <dbReference type="ARBA" id="ARBA00004651"/>
    </source>
</evidence>
<dbReference type="Proteomes" id="UP000229757">
    <property type="component" value="Chromosome"/>
</dbReference>
<feature type="transmembrane region" description="Helical" evidence="8">
    <location>
        <begin position="152"/>
        <end position="173"/>
    </location>
</feature>
<dbReference type="AlphaFoldDB" id="A0A2K8KUM2"/>
<evidence type="ECO:0000256" key="2">
    <source>
        <dbReference type="ARBA" id="ARBA00022448"/>
    </source>
</evidence>
<feature type="transmembrane region" description="Helical" evidence="8">
    <location>
        <begin position="40"/>
        <end position="62"/>
    </location>
</feature>
<keyword evidence="7 8" id="KW-0472">Membrane</keyword>
<evidence type="ECO:0000256" key="6">
    <source>
        <dbReference type="ARBA" id="ARBA00022989"/>
    </source>
</evidence>
<evidence type="ECO:0000256" key="5">
    <source>
        <dbReference type="ARBA" id="ARBA00022692"/>
    </source>
</evidence>
<feature type="transmembrane region" description="Helical" evidence="8">
    <location>
        <begin position="12"/>
        <end position="34"/>
    </location>
</feature>
<feature type="transmembrane region" description="Helical" evidence="8">
    <location>
        <begin position="351"/>
        <end position="370"/>
    </location>
</feature>
<evidence type="ECO:0000256" key="7">
    <source>
        <dbReference type="ARBA" id="ARBA00023136"/>
    </source>
</evidence>
<feature type="transmembrane region" description="Helical" evidence="8">
    <location>
        <begin position="74"/>
        <end position="92"/>
    </location>
</feature>
<proteinExistence type="predicted"/>